<evidence type="ECO:0000313" key="2">
    <source>
        <dbReference type="Proteomes" id="UP000008022"/>
    </source>
</evidence>
<protein>
    <submittedName>
        <fullName evidence="1">Uncharacterized protein</fullName>
    </submittedName>
</protein>
<dbReference type="EnsemblPlants" id="ORUFI09G00600.1">
    <property type="protein sequence ID" value="ORUFI09G00600.1"/>
    <property type="gene ID" value="ORUFI09G00600"/>
</dbReference>
<dbReference type="Proteomes" id="UP000008022">
    <property type="component" value="Unassembled WGS sequence"/>
</dbReference>
<sequence>MAAAHTDPQSTMVSSQ</sequence>
<dbReference type="Gramene" id="ORUFI09G00600.1">
    <property type="protein sequence ID" value="ORUFI09G00600.1"/>
    <property type="gene ID" value="ORUFI09G00600"/>
</dbReference>
<dbReference type="AlphaFoldDB" id="A0A0E0QMU2"/>
<keyword evidence="2" id="KW-1185">Reference proteome</keyword>
<proteinExistence type="predicted"/>
<reference evidence="1" key="2">
    <citation type="submission" date="2015-06" db="UniProtKB">
        <authorList>
            <consortium name="EnsemblPlants"/>
        </authorList>
    </citation>
    <scope>IDENTIFICATION</scope>
</reference>
<reference evidence="2" key="1">
    <citation type="submission" date="2013-06" db="EMBL/GenBank/DDBJ databases">
        <authorList>
            <person name="Zhao Q."/>
        </authorList>
    </citation>
    <scope>NUCLEOTIDE SEQUENCE</scope>
    <source>
        <strain evidence="2">cv. W1943</strain>
    </source>
</reference>
<accession>A0A0E0QMU2</accession>
<evidence type="ECO:0000313" key="1">
    <source>
        <dbReference type="EnsemblPlants" id="ORUFI09G00600.1"/>
    </source>
</evidence>
<organism evidence="1 2">
    <name type="scientific">Oryza rufipogon</name>
    <name type="common">Brownbeard rice</name>
    <name type="synonym">Asian wild rice</name>
    <dbReference type="NCBI Taxonomy" id="4529"/>
    <lineage>
        <taxon>Eukaryota</taxon>
        <taxon>Viridiplantae</taxon>
        <taxon>Streptophyta</taxon>
        <taxon>Embryophyta</taxon>
        <taxon>Tracheophyta</taxon>
        <taxon>Spermatophyta</taxon>
        <taxon>Magnoliopsida</taxon>
        <taxon>Liliopsida</taxon>
        <taxon>Poales</taxon>
        <taxon>Poaceae</taxon>
        <taxon>BOP clade</taxon>
        <taxon>Oryzoideae</taxon>
        <taxon>Oryzeae</taxon>
        <taxon>Oryzinae</taxon>
        <taxon>Oryza</taxon>
    </lineage>
</organism>
<dbReference type="HOGENOM" id="CLU_222216_0_0_1"/>
<name>A0A0E0QMU2_ORYRU</name>